<name>A0A0L6VHY4_9BASI</name>
<proteinExistence type="predicted"/>
<protein>
    <submittedName>
        <fullName evidence="1">Uncharacterized protein</fullName>
    </submittedName>
</protein>
<evidence type="ECO:0000313" key="2">
    <source>
        <dbReference type="Proteomes" id="UP000037035"/>
    </source>
</evidence>
<keyword evidence="2" id="KW-1185">Reference proteome</keyword>
<gene>
    <name evidence="1" type="ORF">VP01_1671g2</name>
</gene>
<evidence type="ECO:0000313" key="1">
    <source>
        <dbReference type="EMBL" id="KNZ59735.1"/>
    </source>
</evidence>
<accession>A0A0L6VHY4</accession>
<sequence>MFEGGFLEFYLNQGFLDEIDKVAERIDFEKSGTCNISHWVIIPTAENLMEEVYNRPVFYGKYWSQIFFSSTNVPNNNPPIFLCLTETWDFVVLKMKDENSFPENQWKNRYLRCF</sequence>
<dbReference type="Proteomes" id="UP000037035">
    <property type="component" value="Unassembled WGS sequence"/>
</dbReference>
<reference evidence="1 2" key="1">
    <citation type="submission" date="2015-08" db="EMBL/GenBank/DDBJ databases">
        <title>Next Generation Sequencing and Analysis of the Genome of Puccinia sorghi L Schw, the Causal Agent of Maize Common Rust.</title>
        <authorList>
            <person name="Rochi L."/>
            <person name="Burguener G."/>
            <person name="Darino M."/>
            <person name="Turjanski A."/>
            <person name="Kreff E."/>
            <person name="Dieguez M.J."/>
            <person name="Sacco F."/>
        </authorList>
    </citation>
    <scope>NUCLEOTIDE SEQUENCE [LARGE SCALE GENOMIC DNA]</scope>
    <source>
        <strain evidence="1 2">RO10H11247</strain>
    </source>
</reference>
<comment type="caution">
    <text evidence="1">The sequence shown here is derived from an EMBL/GenBank/DDBJ whole genome shotgun (WGS) entry which is preliminary data.</text>
</comment>
<dbReference type="AlphaFoldDB" id="A0A0L6VHY4"/>
<dbReference type="EMBL" id="LAVV01006472">
    <property type="protein sequence ID" value="KNZ59735.1"/>
    <property type="molecule type" value="Genomic_DNA"/>
</dbReference>
<dbReference type="VEuPathDB" id="FungiDB:VP01_1671g2"/>
<organism evidence="1 2">
    <name type="scientific">Puccinia sorghi</name>
    <dbReference type="NCBI Taxonomy" id="27349"/>
    <lineage>
        <taxon>Eukaryota</taxon>
        <taxon>Fungi</taxon>
        <taxon>Dikarya</taxon>
        <taxon>Basidiomycota</taxon>
        <taxon>Pucciniomycotina</taxon>
        <taxon>Pucciniomycetes</taxon>
        <taxon>Pucciniales</taxon>
        <taxon>Pucciniaceae</taxon>
        <taxon>Puccinia</taxon>
    </lineage>
</organism>